<dbReference type="Pfam" id="PF07714">
    <property type="entry name" value="PK_Tyr_Ser-Thr"/>
    <property type="match status" value="1"/>
</dbReference>
<organism evidence="4 5">
    <name type="scientific">Phytophthora ramorum</name>
    <name type="common">Sudden oak death agent</name>
    <dbReference type="NCBI Taxonomy" id="164328"/>
    <lineage>
        <taxon>Eukaryota</taxon>
        <taxon>Sar</taxon>
        <taxon>Stramenopiles</taxon>
        <taxon>Oomycota</taxon>
        <taxon>Peronosporomycetes</taxon>
        <taxon>Peronosporales</taxon>
        <taxon>Peronosporaceae</taxon>
        <taxon>Phytophthora</taxon>
    </lineage>
</organism>
<dbReference type="STRING" id="164328.H3GR33"/>
<dbReference type="VEuPathDB" id="FungiDB:KRP22_2624"/>
<sequence>MTLLETVQAGDVEEIERELESGADVNEADGKGYTPLMWAVENDRKDIVQLLLENDATLDLSNRSGRDVFDLATINDEVLEIVKNHQYEQQNTMVEALPALCAAMNEVQHMSEHLLERLHDTLEGCAGNLLESPSTSCFGIVRGFHTLLLQHSTKLTLERLVSTRTVVGCLRQLHADIDALVDQEATKRHSPLQKREWQQQWEQDESRVYKNLVETLETNAEVIMQEFGSVSRQEDTLKLLKYESEEHERHYSPDLMRVLEAAQTKLIRFSNLSVPEVPSWFIPEYEVQRQCTPFAQGSFGHVYHGTWLESQVVVKCVDPKSEEDKRTFRREARIWQKARHKHIVNFFGACDQGNPWFYVCEEAVNGNLKNYLYRQRQQGRSLAWRKLYEAALGLHFLHQRHIIHSDLKCNQILVSAEGVAMLTDFGLSFMSADSRPRVPPGGAVRWKAPECLKNADQVPTPQSDVYSFGMCVVEAVTGEYPWGQQCPDPAVVFQSVSSCPTQFVF</sequence>
<dbReference type="OMA" id="FFGACDQ"/>
<dbReference type="VEuPathDB" id="FungiDB:KRP22_13913"/>
<dbReference type="PROSITE" id="PS50011">
    <property type="entry name" value="PROTEIN_KINASE_DOM"/>
    <property type="match status" value="1"/>
</dbReference>
<feature type="domain" description="Protein kinase" evidence="3">
    <location>
        <begin position="288"/>
        <end position="505"/>
    </location>
</feature>
<dbReference type="EMBL" id="DS566036">
    <property type="status" value="NOT_ANNOTATED_CDS"/>
    <property type="molecule type" value="Genomic_DNA"/>
</dbReference>
<keyword evidence="5" id="KW-1185">Reference proteome</keyword>
<dbReference type="eggNOG" id="KOG0192">
    <property type="taxonomic scope" value="Eukaryota"/>
</dbReference>
<dbReference type="InParanoid" id="H3GR33"/>
<name>H3GR33_PHYRM</name>
<dbReference type="GO" id="GO:0005524">
    <property type="term" value="F:ATP binding"/>
    <property type="evidence" value="ECO:0007669"/>
    <property type="project" value="InterPro"/>
</dbReference>
<evidence type="ECO:0000256" key="1">
    <source>
        <dbReference type="ARBA" id="ARBA00005843"/>
    </source>
</evidence>
<evidence type="ECO:0000313" key="5">
    <source>
        <dbReference type="Proteomes" id="UP000005238"/>
    </source>
</evidence>
<proteinExistence type="inferred from homology"/>
<dbReference type="Gene3D" id="1.25.40.20">
    <property type="entry name" value="Ankyrin repeat-containing domain"/>
    <property type="match status" value="1"/>
</dbReference>
<dbReference type="PANTHER" id="PTHR44329">
    <property type="entry name" value="SERINE/THREONINE-PROTEIN KINASE TNNI3K-RELATED"/>
    <property type="match status" value="1"/>
</dbReference>
<keyword evidence="2" id="KW-0040">ANK repeat</keyword>
<dbReference type="Pfam" id="PF12796">
    <property type="entry name" value="Ank_2"/>
    <property type="match status" value="1"/>
</dbReference>
<comment type="similarity">
    <text evidence="1">Belongs to the protein kinase superfamily. TKL Ser/Thr protein kinase family.</text>
</comment>
<dbReference type="AlphaFoldDB" id="H3GR33"/>
<accession>H3GR33</accession>
<dbReference type="EnsemblProtists" id="Phyra79314">
    <property type="protein sequence ID" value="Phyra79314"/>
    <property type="gene ID" value="Phyra79314"/>
</dbReference>
<dbReference type="SUPFAM" id="SSF48403">
    <property type="entry name" value="Ankyrin repeat"/>
    <property type="match status" value="1"/>
</dbReference>
<dbReference type="InterPro" id="IPR002110">
    <property type="entry name" value="Ankyrin_rpt"/>
</dbReference>
<dbReference type="Proteomes" id="UP000005238">
    <property type="component" value="Unassembled WGS sequence"/>
</dbReference>
<dbReference type="PROSITE" id="PS50088">
    <property type="entry name" value="ANK_REPEAT"/>
    <property type="match status" value="1"/>
</dbReference>
<dbReference type="SUPFAM" id="SSF56112">
    <property type="entry name" value="Protein kinase-like (PK-like)"/>
    <property type="match status" value="1"/>
</dbReference>
<dbReference type="HOGENOM" id="CLU_000288_7_38_1"/>
<dbReference type="PANTHER" id="PTHR44329:SF214">
    <property type="entry name" value="PROTEIN KINASE DOMAIN-CONTAINING PROTEIN"/>
    <property type="match status" value="1"/>
</dbReference>
<dbReference type="InterPro" id="IPR000719">
    <property type="entry name" value="Prot_kinase_dom"/>
</dbReference>
<dbReference type="InterPro" id="IPR011009">
    <property type="entry name" value="Kinase-like_dom_sf"/>
</dbReference>
<dbReference type="VEuPathDB" id="FungiDB:KRP23_4131"/>
<reference evidence="4" key="2">
    <citation type="submission" date="2015-06" db="UniProtKB">
        <authorList>
            <consortium name="EnsemblProtists"/>
        </authorList>
    </citation>
    <scope>IDENTIFICATION</scope>
    <source>
        <strain evidence="4">Pr102</strain>
    </source>
</reference>
<dbReference type="Gene3D" id="1.10.510.10">
    <property type="entry name" value="Transferase(Phosphotransferase) domain 1"/>
    <property type="match status" value="1"/>
</dbReference>
<feature type="repeat" description="ANK" evidence="2">
    <location>
        <begin position="31"/>
        <end position="63"/>
    </location>
</feature>
<reference evidence="5" key="1">
    <citation type="journal article" date="2006" name="Science">
        <title>Phytophthora genome sequences uncover evolutionary origins and mechanisms of pathogenesis.</title>
        <authorList>
            <person name="Tyler B.M."/>
            <person name="Tripathy S."/>
            <person name="Zhang X."/>
            <person name="Dehal P."/>
            <person name="Jiang R.H."/>
            <person name="Aerts A."/>
            <person name="Arredondo F.D."/>
            <person name="Baxter L."/>
            <person name="Bensasson D."/>
            <person name="Beynon J.L."/>
            <person name="Chapman J."/>
            <person name="Damasceno C.M."/>
            <person name="Dorrance A.E."/>
            <person name="Dou D."/>
            <person name="Dickerman A.W."/>
            <person name="Dubchak I.L."/>
            <person name="Garbelotto M."/>
            <person name="Gijzen M."/>
            <person name="Gordon S.G."/>
            <person name="Govers F."/>
            <person name="Grunwald N.J."/>
            <person name="Huang W."/>
            <person name="Ivors K.L."/>
            <person name="Jones R.W."/>
            <person name="Kamoun S."/>
            <person name="Krampis K."/>
            <person name="Lamour K.H."/>
            <person name="Lee M.K."/>
            <person name="McDonald W.H."/>
            <person name="Medina M."/>
            <person name="Meijer H.J."/>
            <person name="Nordberg E.K."/>
            <person name="Maclean D.J."/>
            <person name="Ospina-Giraldo M.D."/>
            <person name="Morris P.F."/>
            <person name="Phuntumart V."/>
            <person name="Putnam N.H."/>
            <person name="Rash S."/>
            <person name="Rose J.K."/>
            <person name="Sakihama Y."/>
            <person name="Salamov A.A."/>
            <person name="Savidor A."/>
            <person name="Scheuring C.F."/>
            <person name="Smith B.M."/>
            <person name="Sobral B.W."/>
            <person name="Terry A."/>
            <person name="Torto-Alalibo T.A."/>
            <person name="Win J."/>
            <person name="Xu Z."/>
            <person name="Zhang H."/>
            <person name="Grigoriev I.V."/>
            <person name="Rokhsar D.S."/>
            <person name="Boore J.L."/>
        </authorList>
    </citation>
    <scope>NUCLEOTIDE SEQUENCE [LARGE SCALE GENOMIC DNA]</scope>
    <source>
        <strain evidence="5">Pr102</strain>
    </source>
</reference>
<dbReference type="InterPro" id="IPR001245">
    <property type="entry name" value="Ser-Thr/Tyr_kinase_cat_dom"/>
</dbReference>
<dbReference type="InterPro" id="IPR036770">
    <property type="entry name" value="Ankyrin_rpt-contain_sf"/>
</dbReference>
<dbReference type="InterPro" id="IPR051681">
    <property type="entry name" value="Ser/Thr_Kinases-Pseudokinases"/>
</dbReference>
<evidence type="ECO:0000256" key="2">
    <source>
        <dbReference type="PROSITE-ProRule" id="PRU00023"/>
    </source>
</evidence>
<evidence type="ECO:0000259" key="3">
    <source>
        <dbReference type="PROSITE" id="PS50011"/>
    </source>
</evidence>
<protein>
    <recommendedName>
        <fullName evidence="3">Protein kinase domain-containing protein</fullName>
    </recommendedName>
</protein>
<dbReference type="PROSITE" id="PS50297">
    <property type="entry name" value="ANK_REP_REGION"/>
    <property type="match status" value="1"/>
</dbReference>
<dbReference type="GO" id="GO:0007165">
    <property type="term" value="P:signal transduction"/>
    <property type="evidence" value="ECO:0000318"/>
    <property type="project" value="GO_Central"/>
</dbReference>
<dbReference type="SMART" id="SM00248">
    <property type="entry name" value="ANK"/>
    <property type="match status" value="1"/>
</dbReference>
<dbReference type="GO" id="GO:0004674">
    <property type="term" value="F:protein serine/threonine kinase activity"/>
    <property type="evidence" value="ECO:0000318"/>
    <property type="project" value="GO_Central"/>
</dbReference>
<dbReference type="FunFam" id="1.10.510.10:FF:001925">
    <property type="entry name" value="Uncharacterized protein"/>
    <property type="match status" value="1"/>
</dbReference>
<evidence type="ECO:0000313" key="4">
    <source>
        <dbReference type="EnsemblProtists" id="Phyra79314"/>
    </source>
</evidence>